<dbReference type="SUPFAM" id="SSF52151">
    <property type="entry name" value="FabD/lysophospholipase-like"/>
    <property type="match status" value="1"/>
</dbReference>
<feature type="active site" description="Proton acceptor" evidence="2">
    <location>
        <position position="299"/>
    </location>
</feature>
<reference evidence="6" key="1">
    <citation type="submission" date="2021-06" db="EMBL/GenBank/DDBJ databases">
        <title>50 bacteria genomes isolated from Dapeng, Shenzhen, China.</title>
        <authorList>
            <person name="Zheng W."/>
            <person name="Yu S."/>
            <person name="Huang Y."/>
        </authorList>
    </citation>
    <scope>NUCLEOTIDE SEQUENCE</scope>
    <source>
        <strain evidence="6">DP4N28-2</strain>
    </source>
</reference>
<accession>A0A9Q3S2N2</accession>
<feature type="active site" description="Nucleophile" evidence="2">
    <location>
        <position position="145"/>
    </location>
</feature>
<dbReference type="PROSITE" id="PS51635">
    <property type="entry name" value="PNPLA"/>
    <property type="match status" value="1"/>
</dbReference>
<gene>
    <name evidence="6" type="ORF">KUV31_11380</name>
</gene>
<dbReference type="GO" id="GO:0016042">
    <property type="term" value="P:lipid catabolic process"/>
    <property type="evidence" value="ECO:0007669"/>
    <property type="project" value="UniProtKB-UniRule"/>
</dbReference>
<feature type="short sequence motif" description="DGA/G" evidence="2">
    <location>
        <begin position="299"/>
        <end position="301"/>
    </location>
</feature>
<dbReference type="Proteomes" id="UP000824927">
    <property type="component" value="Unassembled WGS sequence"/>
</dbReference>
<sequence length="467" mass="51936">MLQTILIAIATIAVLVGGFLFLRRWLNWGPQEIPCEHFHDHVHHAAPSRFIRDIQRDAVVDHHDEEPDPMAGEFKDMVTRSAAPALKSAPRPNAEEAAMSEREKVLMLSGGGQWGAYGAGLFKTLHDRSPNGLAINNVRIITGISTGSLQTILLMVALDGKAKEETRRYAMERLEWGYSPTKESDVVDNRGMIQMLLRGAQAGTGPLRKRIRNAVFENGDPTMLEAIRDSSIAGYIGFVEAHCGLFHYVDVRGLVRDAPNWESAVDALTAATMASSAMPVFHQQLRVTKSKHGDRSLYDGGVRRSVFFERAMEAMHDEVRRQAGHPDDENPAGHEQEEVTPEFFVVRNGPTVRKPDPDLDANDGPLANGQRGYDLLVNESEIGAIANLRLLNPHGRIWVTTADGYDDFECQCEGADCSKESEMFKPAFMACLRDLGRHKVEREGGPWWEMATLDPRSTPNRHGHHHA</sequence>
<keyword evidence="4" id="KW-0472">Membrane</keyword>
<feature type="domain" description="PNPLA" evidence="5">
    <location>
        <begin position="106"/>
        <end position="312"/>
    </location>
</feature>
<feature type="short sequence motif" description="GXSXG" evidence="2">
    <location>
        <begin position="143"/>
        <end position="147"/>
    </location>
</feature>
<dbReference type="AlphaFoldDB" id="A0A9Q3S2N2"/>
<dbReference type="RefSeq" id="WP_222405603.1">
    <property type="nucleotide sequence ID" value="NZ_JAHVKP010000001.1"/>
</dbReference>
<dbReference type="InterPro" id="IPR002641">
    <property type="entry name" value="PNPLA_dom"/>
</dbReference>
<keyword evidence="2" id="KW-0378">Hydrolase</keyword>
<feature type="region of interest" description="Disordered" evidence="3">
    <location>
        <begin position="319"/>
        <end position="340"/>
    </location>
</feature>
<name>A0A9Q3S2N2_9SPHN</name>
<evidence type="ECO:0000313" key="7">
    <source>
        <dbReference type="Proteomes" id="UP000824927"/>
    </source>
</evidence>
<comment type="caution">
    <text evidence="6">The sequence shown here is derived from an EMBL/GenBank/DDBJ whole genome shotgun (WGS) entry which is preliminary data.</text>
</comment>
<feature type="transmembrane region" description="Helical" evidence="4">
    <location>
        <begin position="6"/>
        <end position="22"/>
    </location>
</feature>
<feature type="short sequence motif" description="GXGXXG" evidence="2">
    <location>
        <begin position="110"/>
        <end position="115"/>
    </location>
</feature>
<dbReference type="InterPro" id="IPR016035">
    <property type="entry name" value="Acyl_Trfase/lysoPLipase"/>
</dbReference>
<keyword evidence="4" id="KW-0812">Transmembrane</keyword>
<keyword evidence="2" id="KW-0442">Lipid degradation</keyword>
<proteinExistence type="predicted"/>
<protein>
    <submittedName>
        <fullName evidence="6">Patatin-like phospholipase family protein</fullName>
    </submittedName>
</protein>
<evidence type="ECO:0000313" key="6">
    <source>
        <dbReference type="EMBL" id="MBY6218941.1"/>
    </source>
</evidence>
<organism evidence="6 7">
    <name type="scientific">Qipengyuania aquimaris</name>
    <dbReference type="NCBI Taxonomy" id="255984"/>
    <lineage>
        <taxon>Bacteria</taxon>
        <taxon>Pseudomonadati</taxon>
        <taxon>Pseudomonadota</taxon>
        <taxon>Alphaproteobacteria</taxon>
        <taxon>Sphingomonadales</taxon>
        <taxon>Erythrobacteraceae</taxon>
        <taxon>Qipengyuania</taxon>
    </lineage>
</organism>
<keyword evidence="4" id="KW-1133">Transmembrane helix</keyword>
<evidence type="ECO:0000259" key="5">
    <source>
        <dbReference type="PROSITE" id="PS51635"/>
    </source>
</evidence>
<dbReference type="Gene3D" id="3.40.1090.10">
    <property type="entry name" value="Cytosolic phospholipase A2 catalytic domain"/>
    <property type="match status" value="1"/>
</dbReference>
<evidence type="ECO:0000256" key="2">
    <source>
        <dbReference type="PROSITE-ProRule" id="PRU01161"/>
    </source>
</evidence>
<dbReference type="GO" id="GO:0016787">
    <property type="term" value="F:hydrolase activity"/>
    <property type="evidence" value="ECO:0007669"/>
    <property type="project" value="UniProtKB-UniRule"/>
</dbReference>
<evidence type="ECO:0000256" key="4">
    <source>
        <dbReference type="SAM" id="Phobius"/>
    </source>
</evidence>
<dbReference type="EMBL" id="JAHVKP010000001">
    <property type="protein sequence ID" value="MBY6218941.1"/>
    <property type="molecule type" value="Genomic_DNA"/>
</dbReference>
<keyword evidence="1 2" id="KW-0443">Lipid metabolism</keyword>
<evidence type="ECO:0000256" key="3">
    <source>
        <dbReference type="SAM" id="MobiDB-lite"/>
    </source>
</evidence>
<evidence type="ECO:0000256" key="1">
    <source>
        <dbReference type="ARBA" id="ARBA00023098"/>
    </source>
</evidence>
<feature type="compositionally biased region" description="Basic and acidic residues" evidence="3">
    <location>
        <begin position="319"/>
        <end position="337"/>
    </location>
</feature>
<dbReference type="Pfam" id="PF01734">
    <property type="entry name" value="Patatin"/>
    <property type="match status" value="1"/>
</dbReference>